<dbReference type="Proteomes" id="UP000730161">
    <property type="component" value="Unassembled WGS sequence"/>
</dbReference>
<dbReference type="PANTHER" id="PTHR11557">
    <property type="entry name" value="PORPHOBILINOGEN DEAMINASE"/>
    <property type="match status" value="1"/>
</dbReference>
<evidence type="ECO:0000256" key="5">
    <source>
        <dbReference type="NCBIfam" id="TIGR00212"/>
    </source>
</evidence>
<dbReference type="GO" id="GO:0006783">
    <property type="term" value="P:heme biosynthetic process"/>
    <property type="evidence" value="ECO:0007669"/>
    <property type="project" value="TreeGrafter"/>
</dbReference>
<name>A0A8J7W5U6_9EURY</name>
<feature type="domain" description="Porphobilinogen deaminase C-terminal" evidence="7">
    <location>
        <begin position="219"/>
        <end position="279"/>
    </location>
</feature>
<comment type="similarity">
    <text evidence="2">Belongs to the HMBS family.</text>
</comment>
<dbReference type="SUPFAM" id="SSF53850">
    <property type="entry name" value="Periplasmic binding protein-like II"/>
    <property type="match status" value="1"/>
</dbReference>
<dbReference type="Gene3D" id="3.30.160.40">
    <property type="entry name" value="Porphobilinogen deaminase, C-terminal domain"/>
    <property type="match status" value="1"/>
</dbReference>
<feature type="domain" description="Porphobilinogen deaminase N-terminal" evidence="6">
    <location>
        <begin position="5"/>
        <end position="199"/>
    </location>
</feature>
<keyword evidence="3" id="KW-0808">Transferase</keyword>
<dbReference type="InterPro" id="IPR000860">
    <property type="entry name" value="HemC"/>
</dbReference>
<gene>
    <name evidence="8" type="ORF">RJ53_04790</name>
</gene>
<dbReference type="OrthoDB" id="8042at2157"/>
<dbReference type="EMBL" id="JWHL01000005">
    <property type="protein sequence ID" value="MBR1368864.1"/>
    <property type="molecule type" value="Genomic_DNA"/>
</dbReference>
<dbReference type="AlphaFoldDB" id="A0A8J7W5U6"/>
<dbReference type="PIRSF" id="PIRSF001438">
    <property type="entry name" value="4pyrrol_synth_OHMeBilane_synth"/>
    <property type="match status" value="1"/>
</dbReference>
<keyword evidence="9" id="KW-1185">Reference proteome</keyword>
<evidence type="ECO:0000256" key="4">
    <source>
        <dbReference type="ARBA" id="ARBA00023244"/>
    </source>
</evidence>
<reference evidence="8" key="1">
    <citation type="submission" date="2014-12" db="EMBL/GenBank/DDBJ databases">
        <authorList>
            <person name="Huang H.-H."/>
            <person name="Chen S.-C."/>
            <person name="Lai M.-C."/>
        </authorList>
    </citation>
    <scope>NUCLEOTIDE SEQUENCE</scope>
    <source>
        <strain evidence="8">K1F9705b</strain>
    </source>
</reference>
<dbReference type="InterPro" id="IPR022417">
    <property type="entry name" value="Porphobilin_deaminase_N"/>
</dbReference>
<evidence type="ECO:0000313" key="8">
    <source>
        <dbReference type="EMBL" id="MBR1368864.1"/>
    </source>
</evidence>
<evidence type="ECO:0000256" key="1">
    <source>
        <dbReference type="ARBA" id="ARBA00001916"/>
    </source>
</evidence>
<comment type="cofactor">
    <cofactor evidence="1">
        <name>dipyrromethane</name>
        <dbReference type="ChEBI" id="CHEBI:60342"/>
    </cofactor>
</comment>
<evidence type="ECO:0000256" key="3">
    <source>
        <dbReference type="ARBA" id="ARBA00022679"/>
    </source>
</evidence>
<evidence type="ECO:0000313" key="9">
    <source>
        <dbReference type="Proteomes" id="UP000730161"/>
    </source>
</evidence>
<evidence type="ECO:0000259" key="6">
    <source>
        <dbReference type="Pfam" id="PF01379"/>
    </source>
</evidence>
<comment type="caution">
    <text evidence="8">The sequence shown here is derived from an EMBL/GenBank/DDBJ whole genome shotgun (WGS) entry which is preliminary data.</text>
</comment>
<dbReference type="RefSeq" id="WP_211530515.1">
    <property type="nucleotide sequence ID" value="NZ_JWHL01000005.1"/>
</dbReference>
<dbReference type="GO" id="GO:0005737">
    <property type="term" value="C:cytoplasm"/>
    <property type="evidence" value="ECO:0007669"/>
    <property type="project" value="UniProtKB-UniRule"/>
</dbReference>
<dbReference type="InterPro" id="IPR036803">
    <property type="entry name" value="Porphobilinogen_deaminase_C_sf"/>
</dbReference>
<protein>
    <recommendedName>
        <fullName evidence="5">Hydroxymethylbilane synthase</fullName>
        <ecNumber evidence="5">2.5.1.61</ecNumber>
    </recommendedName>
</protein>
<proteinExistence type="inferred from homology"/>
<dbReference type="Gene3D" id="3.40.190.10">
    <property type="entry name" value="Periplasmic binding protein-like II"/>
    <property type="match status" value="2"/>
</dbReference>
<dbReference type="SUPFAM" id="SSF54782">
    <property type="entry name" value="Porphobilinogen deaminase (hydroxymethylbilane synthase), C-terminal domain"/>
    <property type="match status" value="1"/>
</dbReference>
<sequence length="297" mass="32858">MPQLIRIGTRGSALAMRQTEIVSRLLASKGLRTETTIIRTEGDAETSVPLHQVGGQGIFVRALDDAILRGEIDVAVHSMKDIPALRPEGLATPAILARDPPTDYLAFDTPLDEISIIGTSSTRRRAQLLRHDPELEIRELRGNIDTRIRKLRDGEYDAIMLAEAGLVRMGMQINGIRLPVTQFVPAPNQGTIAIVCRDDTGLKDALAPLDHQETRMDTMIERAVMEEVGGGCFTPQGIFCRDRYLIAEILSLDGSRSERIERRVDDIDDARFTGRELRDAAADLIREAKTTLGLEKP</sequence>
<dbReference type="PANTHER" id="PTHR11557:SF0">
    <property type="entry name" value="PORPHOBILINOGEN DEAMINASE"/>
    <property type="match status" value="1"/>
</dbReference>
<evidence type="ECO:0000259" key="7">
    <source>
        <dbReference type="Pfam" id="PF03900"/>
    </source>
</evidence>
<dbReference type="PRINTS" id="PR00151">
    <property type="entry name" value="PORPHBDMNASE"/>
</dbReference>
<dbReference type="NCBIfam" id="TIGR00212">
    <property type="entry name" value="hemC"/>
    <property type="match status" value="1"/>
</dbReference>
<accession>A0A8J7W5U6</accession>
<dbReference type="InterPro" id="IPR022418">
    <property type="entry name" value="Porphobilinogen_deaminase_C"/>
</dbReference>
<dbReference type="FunFam" id="3.40.190.10:FF:000005">
    <property type="entry name" value="Porphobilinogen deaminase"/>
    <property type="match status" value="1"/>
</dbReference>
<dbReference type="GO" id="GO:0004418">
    <property type="term" value="F:hydroxymethylbilane synthase activity"/>
    <property type="evidence" value="ECO:0007669"/>
    <property type="project" value="UniProtKB-UniRule"/>
</dbReference>
<dbReference type="EC" id="2.5.1.61" evidence="5"/>
<organism evidence="8 9">
    <name type="scientific">Methanocalculus chunghsingensis</name>
    <dbReference type="NCBI Taxonomy" id="156457"/>
    <lineage>
        <taxon>Archaea</taxon>
        <taxon>Methanobacteriati</taxon>
        <taxon>Methanobacteriota</taxon>
        <taxon>Stenosarchaea group</taxon>
        <taxon>Methanomicrobia</taxon>
        <taxon>Methanomicrobiales</taxon>
        <taxon>Methanocalculaceae</taxon>
        <taxon>Methanocalculus</taxon>
    </lineage>
</organism>
<dbReference type="Pfam" id="PF01379">
    <property type="entry name" value="Porphobil_deam"/>
    <property type="match status" value="1"/>
</dbReference>
<keyword evidence="4" id="KW-0627">Porphyrin biosynthesis</keyword>
<evidence type="ECO:0000256" key="2">
    <source>
        <dbReference type="ARBA" id="ARBA00005638"/>
    </source>
</evidence>
<dbReference type="Pfam" id="PF03900">
    <property type="entry name" value="Porphobil_deamC"/>
    <property type="match status" value="1"/>
</dbReference>